<dbReference type="RefSeq" id="WP_012566367.1">
    <property type="nucleotide sequence ID" value="NC_011420.2"/>
</dbReference>
<keyword evidence="1" id="KW-1133">Transmembrane helix</keyword>
<reference evidence="3 4" key="1">
    <citation type="journal article" date="2010" name="BMC Genomics">
        <title>Metabolic flexibility revealed in the genome of the cyst-forming alpha-1 proteobacterium Rhodospirillum centenum.</title>
        <authorList>
            <person name="Lu Y.K."/>
            <person name="Marden J."/>
            <person name="Han M."/>
            <person name="Swingley W.D."/>
            <person name="Mastrian S.D."/>
            <person name="Chowdhury S.R."/>
            <person name="Hao J."/>
            <person name="Helmy T."/>
            <person name="Kim S."/>
            <person name="Kurdoglu A.A."/>
            <person name="Matthies H.J."/>
            <person name="Rollo D."/>
            <person name="Stothard P."/>
            <person name="Blankenship R.E."/>
            <person name="Bauer C.E."/>
            <person name="Touchman J.W."/>
        </authorList>
    </citation>
    <scope>NUCLEOTIDE SEQUENCE [LARGE SCALE GENOMIC DNA]</scope>
    <source>
        <strain evidence="4">ATCC 51521 / SW</strain>
    </source>
</reference>
<evidence type="ECO:0000313" key="4">
    <source>
        <dbReference type="Proteomes" id="UP000001591"/>
    </source>
</evidence>
<feature type="domain" description="DUF218" evidence="2">
    <location>
        <begin position="80"/>
        <end position="246"/>
    </location>
</feature>
<accession>B6IMJ9</accession>
<dbReference type="GO" id="GO:0043164">
    <property type="term" value="P:Gram-negative-bacterium-type cell wall biogenesis"/>
    <property type="evidence" value="ECO:0007669"/>
    <property type="project" value="TreeGrafter"/>
</dbReference>
<feature type="transmembrane region" description="Helical" evidence="1">
    <location>
        <begin position="12"/>
        <end position="32"/>
    </location>
</feature>
<dbReference type="AlphaFoldDB" id="B6IMJ9"/>
<protein>
    <recommendedName>
        <fullName evidence="2">DUF218 domain-containing protein</fullName>
    </recommendedName>
</protein>
<dbReference type="Pfam" id="PF02698">
    <property type="entry name" value="DUF218"/>
    <property type="match status" value="1"/>
</dbReference>
<dbReference type="GO" id="GO:0005886">
    <property type="term" value="C:plasma membrane"/>
    <property type="evidence" value="ECO:0007669"/>
    <property type="project" value="TreeGrafter"/>
</dbReference>
<dbReference type="InterPro" id="IPR003848">
    <property type="entry name" value="DUF218"/>
</dbReference>
<dbReference type="CDD" id="cd06259">
    <property type="entry name" value="YdcF-like"/>
    <property type="match status" value="1"/>
</dbReference>
<sequence length="271" mass="29495">MSFILSKLFWTLAAPGNALLLILLAGMGFLLAGWQRTGLWLAGGATVALAAVATLPVGAWMLWSLESRFPSPATLPGRVDGIIVLGGAVRPILTADRGQPALNEHAERLTEIPALARRYPDARIVFTGGSGLVFEQDLKEAPVARAAWERMGFDTARVLFEQESRNTWENALLSRDLAHPVEGEAWLLVTSAMHMPRSVGIFRRIGWNVVPYPVDFHVPDRSLYRIGFDLTDGLRSLSYALHEYIGLVVYRGLDRTDALLPGPAGTPADGG</sequence>
<dbReference type="Proteomes" id="UP000001591">
    <property type="component" value="Chromosome"/>
</dbReference>
<dbReference type="eggNOG" id="COG1434">
    <property type="taxonomic scope" value="Bacteria"/>
</dbReference>
<dbReference type="KEGG" id="rce:RC1_1164"/>
<evidence type="ECO:0000313" key="3">
    <source>
        <dbReference type="EMBL" id="ACI98578.1"/>
    </source>
</evidence>
<dbReference type="InterPro" id="IPR051599">
    <property type="entry name" value="Cell_Envelope_Assoc"/>
</dbReference>
<dbReference type="PANTHER" id="PTHR30336">
    <property type="entry name" value="INNER MEMBRANE PROTEIN, PROBABLE PERMEASE"/>
    <property type="match status" value="1"/>
</dbReference>
<gene>
    <name evidence="3" type="ordered locus">RC1_1164</name>
</gene>
<dbReference type="PANTHER" id="PTHR30336:SF4">
    <property type="entry name" value="ENVELOPE BIOGENESIS FACTOR ELYC"/>
    <property type="match status" value="1"/>
</dbReference>
<proteinExistence type="predicted"/>
<dbReference type="InterPro" id="IPR014729">
    <property type="entry name" value="Rossmann-like_a/b/a_fold"/>
</dbReference>
<feature type="transmembrane region" description="Helical" evidence="1">
    <location>
        <begin position="39"/>
        <end position="63"/>
    </location>
</feature>
<dbReference type="Gene3D" id="3.40.50.620">
    <property type="entry name" value="HUPs"/>
    <property type="match status" value="1"/>
</dbReference>
<evidence type="ECO:0000259" key="2">
    <source>
        <dbReference type="Pfam" id="PF02698"/>
    </source>
</evidence>
<keyword evidence="1" id="KW-0812">Transmembrane</keyword>
<dbReference type="GO" id="GO:0000270">
    <property type="term" value="P:peptidoglycan metabolic process"/>
    <property type="evidence" value="ECO:0007669"/>
    <property type="project" value="TreeGrafter"/>
</dbReference>
<organism evidence="3 4">
    <name type="scientific">Rhodospirillum centenum (strain ATCC 51521 / SW)</name>
    <dbReference type="NCBI Taxonomy" id="414684"/>
    <lineage>
        <taxon>Bacteria</taxon>
        <taxon>Pseudomonadati</taxon>
        <taxon>Pseudomonadota</taxon>
        <taxon>Alphaproteobacteria</taxon>
        <taxon>Rhodospirillales</taxon>
        <taxon>Rhodospirillaceae</taxon>
        <taxon>Rhodospirillum</taxon>
    </lineage>
</organism>
<keyword evidence="1" id="KW-0472">Membrane</keyword>
<dbReference type="STRING" id="414684.RC1_1164"/>
<evidence type="ECO:0000256" key="1">
    <source>
        <dbReference type="SAM" id="Phobius"/>
    </source>
</evidence>
<dbReference type="EMBL" id="CP000613">
    <property type="protein sequence ID" value="ACI98578.1"/>
    <property type="molecule type" value="Genomic_DNA"/>
</dbReference>
<name>B6IMJ9_RHOCS</name>
<dbReference type="HOGENOM" id="CLU_053514_1_2_5"/>
<keyword evidence="4" id="KW-1185">Reference proteome</keyword>